<name>A0A840YE69_9SPHN</name>
<dbReference type="Gene3D" id="3.90.226.10">
    <property type="entry name" value="2-enoyl-CoA Hydratase, Chain A, domain 1"/>
    <property type="match status" value="1"/>
</dbReference>
<dbReference type="InterPro" id="IPR023562">
    <property type="entry name" value="ClpP/TepA"/>
</dbReference>
<dbReference type="Pfam" id="PF00574">
    <property type="entry name" value="CLP_protease"/>
    <property type="match status" value="1"/>
</dbReference>
<dbReference type="RefSeq" id="WP_184086040.1">
    <property type="nucleotide sequence ID" value="NZ_JACIJF010000003.1"/>
</dbReference>
<keyword evidence="3" id="KW-1185">Reference proteome</keyword>
<dbReference type="SUPFAM" id="SSF52096">
    <property type="entry name" value="ClpP/crotonase"/>
    <property type="match status" value="1"/>
</dbReference>
<evidence type="ECO:0000313" key="3">
    <source>
        <dbReference type="Proteomes" id="UP000527143"/>
    </source>
</evidence>
<dbReference type="EMBL" id="JACIJF010000003">
    <property type="protein sequence ID" value="MBB5710279.1"/>
    <property type="molecule type" value="Genomic_DNA"/>
</dbReference>
<protein>
    <submittedName>
        <fullName evidence="2">ATP-dependent protease ClpP protease subunit</fullName>
    </submittedName>
</protein>
<keyword evidence="2" id="KW-0645">Protease</keyword>
<evidence type="ECO:0000256" key="1">
    <source>
        <dbReference type="SAM" id="MobiDB-lite"/>
    </source>
</evidence>
<comment type="caution">
    <text evidence="2">The sequence shown here is derived from an EMBL/GenBank/DDBJ whole genome shotgun (WGS) entry which is preliminary data.</text>
</comment>
<organism evidence="2 3">
    <name type="scientific">Sphingomonas xinjiangensis</name>
    <dbReference type="NCBI Taxonomy" id="643568"/>
    <lineage>
        <taxon>Bacteria</taxon>
        <taxon>Pseudomonadati</taxon>
        <taxon>Pseudomonadota</taxon>
        <taxon>Alphaproteobacteria</taxon>
        <taxon>Sphingomonadales</taxon>
        <taxon>Sphingomonadaceae</taxon>
        <taxon>Sphingomonas</taxon>
    </lineage>
</organism>
<reference evidence="2 3" key="1">
    <citation type="submission" date="2020-08" db="EMBL/GenBank/DDBJ databases">
        <title>Genomic Encyclopedia of Type Strains, Phase IV (KMG-IV): sequencing the most valuable type-strain genomes for metagenomic binning, comparative biology and taxonomic classification.</title>
        <authorList>
            <person name="Goeker M."/>
        </authorList>
    </citation>
    <scope>NUCLEOTIDE SEQUENCE [LARGE SCALE GENOMIC DNA]</scope>
    <source>
        <strain evidence="2 3">DSM 26736</strain>
    </source>
</reference>
<dbReference type="InterPro" id="IPR029045">
    <property type="entry name" value="ClpP/crotonase-like_dom_sf"/>
</dbReference>
<dbReference type="GO" id="GO:0008233">
    <property type="term" value="F:peptidase activity"/>
    <property type="evidence" value="ECO:0007669"/>
    <property type="project" value="UniProtKB-KW"/>
</dbReference>
<feature type="compositionally biased region" description="Polar residues" evidence="1">
    <location>
        <begin position="1"/>
        <end position="14"/>
    </location>
</feature>
<accession>A0A840YE69</accession>
<sequence>MTDAQQPATLSTEPQEAEAASRATRYPLLALPQVVLHGPVDHDMYTNFRQQVINAPADGALVVSVSTLGGDPEVARLMGDELRLLREYSGRETLFLGKVAVYSAGATFMSSFPVDKRFLTRGTRVMIHERIISKTVTIQGPLKTVIAGLKANLHEIEHSIRIEEEGFRDLVAGSKIPFEEVQERAPANWYIEAEEARDLGLVLDVI</sequence>
<feature type="region of interest" description="Disordered" evidence="1">
    <location>
        <begin position="1"/>
        <end position="21"/>
    </location>
</feature>
<dbReference type="AlphaFoldDB" id="A0A840YE69"/>
<keyword evidence="2" id="KW-0378">Hydrolase</keyword>
<dbReference type="GO" id="GO:0006508">
    <property type="term" value="P:proteolysis"/>
    <property type="evidence" value="ECO:0007669"/>
    <property type="project" value="UniProtKB-KW"/>
</dbReference>
<evidence type="ECO:0000313" key="2">
    <source>
        <dbReference type="EMBL" id="MBB5710279.1"/>
    </source>
</evidence>
<proteinExistence type="predicted"/>
<dbReference type="Proteomes" id="UP000527143">
    <property type="component" value="Unassembled WGS sequence"/>
</dbReference>
<gene>
    <name evidence="2" type="ORF">FHT02_001507</name>
</gene>